<dbReference type="Gene3D" id="3.40.390.10">
    <property type="entry name" value="Collagenase (Catalytic Domain)"/>
    <property type="match status" value="1"/>
</dbReference>
<dbReference type="Pfam" id="PF00413">
    <property type="entry name" value="Peptidase_M10"/>
    <property type="match status" value="1"/>
</dbReference>
<dbReference type="EMBL" id="CBTY010000008">
    <property type="protein sequence ID" value="CDI05546.1"/>
    <property type="molecule type" value="Genomic_DNA"/>
</dbReference>
<dbReference type="CDD" id="cd18773">
    <property type="entry name" value="PDC1_HK_sensor"/>
    <property type="match status" value="1"/>
</dbReference>
<evidence type="ECO:0000256" key="1">
    <source>
        <dbReference type="ARBA" id="ARBA00004651"/>
    </source>
</evidence>
<gene>
    <name evidence="13" type="ORF">NITUZ_30238</name>
</gene>
<evidence type="ECO:0000256" key="5">
    <source>
        <dbReference type="ARBA" id="ARBA00022723"/>
    </source>
</evidence>
<keyword evidence="14" id="KW-1185">Reference proteome</keyword>
<evidence type="ECO:0008006" key="15">
    <source>
        <dbReference type="Google" id="ProtNLM"/>
    </source>
</evidence>
<accession>V6AS47</accession>
<comment type="subcellular location">
    <subcellularLocation>
        <location evidence="1">Cell membrane</location>
        <topology evidence="1">Multi-pass membrane protein</topology>
    </subcellularLocation>
</comment>
<dbReference type="InterPro" id="IPR033479">
    <property type="entry name" value="dCache_1"/>
</dbReference>
<keyword evidence="8 10" id="KW-1133">Transmembrane helix</keyword>
<evidence type="ECO:0000313" key="14">
    <source>
        <dbReference type="Proteomes" id="UP000018159"/>
    </source>
</evidence>
<dbReference type="GO" id="GO:0004222">
    <property type="term" value="F:metalloendopeptidase activity"/>
    <property type="evidence" value="ECO:0007669"/>
    <property type="project" value="InterPro"/>
</dbReference>
<keyword evidence="6" id="KW-0378">Hydrolase</keyword>
<evidence type="ECO:0000313" key="13">
    <source>
        <dbReference type="EMBL" id="CDI05546.1"/>
    </source>
</evidence>
<feature type="transmembrane region" description="Helical" evidence="10">
    <location>
        <begin position="347"/>
        <end position="367"/>
    </location>
</feature>
<evidence type="ECO:0000256" key="4">
    <source>
        <dbReference type="ARBA" id="ARBA00022692"/>
    </source>
</evidence>
<dbReference type="GO" id="GO:0005886">
    <property type="term" value="C:plasma membrane"/>
    <property type="evidence" value="ECO:0007669"/>
    <property type="project" value="UniProtKB-SubCell"/>
</dbReference>
<dbReference type="InterPro" id="IPR024079">
    <property type="entry name" value="MetalloPept_cat_dom_sf"/>
</dbReference>
<evidence type="ECO:0000256" key="8">
    <source>
        <dbReference type="ARBA" id="ARBA00022989"/>
    </source>
</evidence>
<dbReference type="Pfam" id="PF02743">
    <property type="entry name" value="dCache_1"/>
    <property type="match status" value="1"/>
</dbReference>
<feature type="domain" description="Cache" evidence="12">
    <location>
        <begin position="86"/>
        <end position="268"/>
    </location>
</feature>
<evidence type="ECO:0000256" key="2">
    <source>
        <dbReference type="ARBA" id="ARBA00022475"/>
    </source>
</evidence>
<keyword evidence="5" id="KW-0479">Metal-binding</keyword>
<proteinExistence type="predicted"/>
<organism evidence="13 14">
    <name type="scientific">Candidatus Nitrosotenuis uzonensis</name>
    <dbReference type="NCBI Taxonomy" id="1407055"/>
    <lineage>
        <taxon>Archaea</taxon>
        <taxon>Nitrososphaerota</taxon>
        <taxon>Candidatus Nitrosotenuis</taxon>
    </lineage>
</organism>
<keyword evidence="9 10" id="KW-0472">Membrane</keyword>
<evidence type="ECO:0000256" key="10">
    <source>
        <dbReference type="SAM" id="Phobius"/>
    </source>
</evidence>
<dbReference type="InterPro" id="IPR001818">
    <property type="entry name" value="Pept_M10_metallopeptidase"/>
</dbReference>
<sequence>MLCLIPALIITITYGEHLAAQEYSRIIEQKEAKTLPIVSRFETELLDIVSLIEITAKQDSVTTPPDPSLLVSKLHGVGEYDELEKRALAKTILYNRNDIDTVFFVLPNGDMYMIEPYQRQLDVVSTNFAFRDWYIGLMKTNGTYVSELFSPQGKTYNTIGIVTPVKSPSGEFVGIWGALINLDEWTNQFASIKLNKNEYVFLVDHNGNLIVDSRNRAYKVMDSLLHLKSVNEVLKRKSGTVVETLHGSEMFVMYVPIIVGSHTWGIIVAEPHSNVFSSINSIRFYYVMTTAVILSVALIAILSVRRFAKRGWFWSQDIEKIWQMEDIDPLSREIPSIKTLPRKSNRMTLFAILTGFLMVASVLYFLYVPQIVPLEEMKSAFVVQNLRGDTIDTWVNWKISAGDLFHIHVMDSQELTESRLKIINNVINSRETVTVDDSLLHKGLHGTSSVYYVGWRGALESLSNIRTKYPIPITLHTITTDEGDGHIVIRLSDLRSSDGYSGYTKSYVDEENHQILKSVITIYDVNNITDEQLAIILRHEIGHGLGLGHSTAPEDLMAPTITTPYPYISECALDALIDLYNGNAKSQFVCEK</sequence>
<protein>
    <recommendedName>
        <fullName evidence="15">Peptidase M10 metallopeptidase domain-containing protein</fullName>
    </recommendedName>
</protein>
<dbReference type="SUPFAM" id="SSF55486">
    <property type="entry name" value="Metalloproteases ('zincins'), catalytic domain"/>
    <property type="match status" value="1"/>
</dbReference>
<keyword evidence="2" id="KW-1003">Cell membrane</keyword>
<evidence type="ECO:0000256" key="7">
    <source>
        <dbReference type="ARBA" id="ARBA00022833"/>
    </source>
</evidence>
<feature type="domain" description="Peptidase M10 metallopeptidase" evidence="11">
    <location>
        <begin position="531"/>
        <end position="562"/>
    </location>
</feature>
<evidence type="ECO:0000256" key="9">
    <source>
        <dbReference type="ARBA" id="ARBA00023136"/>
    </source>
</evidence>
<dbReference type="GO" id="GO:0031012">
    <property type="term" value="C:extracellular matrix"/>
    <property type="evidence" value="ECO:0007669"/>
    <property type="project" value="InterPro"/>
</dbReference>
<dbReference type="GO" id="GO:0008270">
    <property type="term" value="F:zinc ion binding"/>
    <property type="evidence" value="ECO:0007669"/>
    <property type="project" value="InterPro"/>
</dbReference>
<name>V6AS47_9ARCH</name>
<evidence type="ECO:0000259" key="11">
    <source>
        <dbReference type="Pfam" id="PF00413"/>
    </source>
</evidence>
<evidence type="ECO:0000259" key="12">
    <source>
        <dbReference type="Pfam" id="PF02743"/>
    </source>
</evidence>
<dbReference type="AlphaFoldDB" id="V6AS47"/>
<dbReference type="Proteomes" id="UP000018159">
    <property type="component" value="Unassembled WGS sequence"/>
</dbReference>
<dbReference type="Gene3D" id="3.30.450.20">
    <property type="entry name" value="PAS domain"/>
    <property type="match status" value="1"/>
</dbReference>
<keyword evidence="7" id="KW-0862">Zinc</keyword>
<evidence type="ECO:0000256" key="6">
    <source>
        <dbReference type="ARBA" id="ARBA00022801"/>
    </source>
</evidence>
<evidence type="ECO:0000256" key="3">
    <source>
        <dbReference type="ARBA" id="ARBA00022670"/>
    </source>
</evidence>
<reference evidence="13 14" key="1">
    <citation type="journal article" date="2013" name="PLoS ONE">
        <title>Enrichment and Genome Sequence of the Group I.1a Ammonia-Oxidizing Archaeon ?Ca. Nitrosotenuis uzonensis? Representing a Clade Globally.</title>
        <authorList>
            <person name="Lebedeva E.V."/>
            <person name="Hatzenpichler R."/>
            <person name="Pelletier E."/>
            <person name="Schuster N."/>
            <person name="Hauzmayer S."/>
            <person name="Bulaev A."/>
            <person name="Grigor'eva N.V."/>
            <person name="Galushko A."/>
            <person name="Schmid M."/>
            <person name="Palatinszky M."/>
            <person name="Le Paslier D."/>
            <person name="Daims H."/>
            <person name="Wagner M."/>
        </authorList>
    </citation>
    <scope>NUCLEOTIDE SEQUENCE [LARGE SCALE GENOMIC DNA]</scope>
    <source>
        <strain evidence="13 14">N4</strain>
    </source>
</reference>
<dbReference type="GO" id="GO:0006508">
    <property type="term" value="P:proteolysis"/>
    <property type="evidence" value="ECO:0007669"/>
    <property type="project" value="UniProtKB-KW"/>
</dbReference>
<keyword evidence="4 10" id="KW-0812">Transmembrane</keyword>
<feature type="transmembrane region" description="Helical" evidence="10">
    <location>
        <begin position="284"/>
        <end position="304"/>
    </location>
</feature>
<comment type="caution">
    <text evidence="13">The sequence shown here is derived from an EMBL/GenBank/DDBJ whole genome shotgun (WGS) entry which is preliminary data.</text>
</comment>
<dbReference type="STRING" id="1407055.NITUZ_30238"/>
<keyword evidence="3" id="KW-0645">Protease</keyword>